<evidence type="ECO:0000256" key="6">
    <source>
        <dbReference type="ARBA" id="ARBA00022989"/>
    </source>
</evidence>
<dbReference type="GO" id="GO:0005886">
    <property type="term" value="C:plasma membrane"/>
    <property type="evidence" value="ECO:0007669"/>
    <property type="project" value="UniProtKB-SubCell"/>
</dbReference>
<dbReference type="GO" id="GO:0046933">
    <property type="term" value="F:proton-transporting ATP synthase activity, rotational mechanism"/>
    <property type="evidence" value="ECO:0007669"/>
    <property type="project" value="UniProtKB-UniRule"/>
</dbReference>
<dbReference type="InterPro" id="IPR050059">
    <property type="entry name" value="ATP_synthase_B_chain"/>
</dbReference>
<dbReference type="GO" id="GO:0045259">
    <property type="term" value="C:proton-transporting ATP synthase complex"/>
    <property type="evidence" value="ECO:0007669"/>
    <property type="project" value="UniProtKB-KW"/>
</dbReference>
<dbReference type="RefSeq" id="WP_146579523.1">
    <property type="nucleotide sequence ID" value="NZ_SJPM01000009.1"/>
</dbReference>
<keyword evidence="9 13" id="KW-0066">ATP synthesis</keyword>
<keyword evidence="2 13" id="KW-0813">Transport</keyword>
<dbReference type="EMBL" id="SJPM01000009">
    <property type="protein sequence ID" value="TWT93701.1"/>
    <property type="molecule type" value="Genomic_DNA"/>
</dbReference>
<reference evidence="18 19" key="1">
    <citation type="submission" date="2019-02" db="EMBL/GenBank/DDBJ databases">
        <title>Deep-cultivation of Planctomycetes and their phenomic and genomic characterization uncovers novel biology.</title>
        <authorList>
            <person name="Wiegand S."/>
            <person name="Jogler M."/>
            <person name="Boedeker C."/>
            <person name="Pinto D."/>
            <person name="Vollmers J."/>
            <person name="Rivas-Marin E."/>
            <person name="Kohn T."/>
            <person name="Peeters S.H."/>
            <person name="Heuer A."/>
            <person name="Rast P."/>
            <person name="Oberbeckmann S."/>
            <person name="Bunk B."/>
            <person name="Jeske O."/>
            <person name="Meyerdierks A."/>
            <person name="Storesund J.E."/>
            <person name="Kallscheuer N."/>
            <person name="Luecker S."/>
            <person name="Lage O.M."/>
            <person name="Pohl T."/>
            <person name="Merkel B.J."/>
            <person name="Hornburger P."/>
            <person name="Mueller R.-W."/>
            <person name="Bruemmer F."/>
            <person name="Labrenz M."/>
            <person name="Spormann A.M."/>
            <person name="Op Den Camp H."/>
            <person name="Overmann J."/>
            <person name="Amann R."/>
            <person name="Jetten M.S.M."/>
            <person name="Mascher T."/>
            <person name="Medema M.H."/>
            <person name="Devos D.P."/>
            <person name="Kaster A.-K."/>
            <person name="Ovreas L."/>
            <person name="Rohde M."/>
            <person name="Galperin M.Y."/>
            <person name="Jogler C."/>
        </authorList>
    </citation>
    <scope>NUCLEOTIDE SEQUENCE [LARGE SCALE GENOMIC DNA]</scope>
    <source>
        <strain evidence="18 19">Pla100</strain>
    </source>
</reference>
<feature type="chain" id="PRO_5023109989" description="ATP synthase subunit b" evidence="17">
    <location>
        <begin position="20"/>
        <end position="241"/>
    </location>
</feature>
<keyword evidence="15" id="KW-0175">Coiled coil</keyword>
<feature type="region of interest" description="Disordered" evidence="16">
    <location>
        <begin position="52"/>
        <end position="71"/>
    </location>
</feature>
<evidence type="ECO:0000256" key="14">
    <source>
        <dbReference type="RuleBase" id="RU003848"/>
    </source>
</evidence>
<keyword evidence="6 13" id="KW-1133">Transmembrane helix</keyword>
<dbReference type="Proteomes" id="UP000316213">
    <property type="component" value="Unassembled WGS sequence"/>
</dbReference>
<dbReference type="InterPro" id="IPR002146">
    <property type="entry name" value="ATP_synth_b/b'su_bac/chlpt"/>
</dbReference>
<evidence type="ECO:0000256" key="13">
    <source>
        <dbReference type="HAMAP-Rule" id="MF_01398"/>
    </source>
</evidence>
<evidence type="ECO:0000256" key="12">
    <source>
        <dbReference type="ARBA" id="ARBA00037847"/>
    </source>
</evidence>
<evidence type="ECO:0000256" key="4">
    <source>
        <dbReference type="ARBA" id="ARBA00022692"/>
    </source>
</evidence>
<keyword evidence="3 13" id="KW-0138">CF(0)</keyword>
<keyword evidence="8 13" id="KW-0472">Membrane</keyword>
<keyword evidence="4 13" id="KW-0812">Transmembrane</keyword>
<comment type="function">
    <text evidence="11">Component of the F(0) channel, it forms part of the peripheral stalk, linking F(1) to F(0). The b'-subunit is a diverged and duplicated form of b found in plants and photosynthetic bacteria.</text>
</comment>
<dbReference type="GO" id="GO:0046961">
    <property type="term" value="F:proton-transporting ATPase activity, rotational mechanism"/>
    <property type="evidence" value="ECO:0007669"/>
    <property type="project" value="TreeGrafter"/>
</dbReference>
<evidence type="ECO:0000256" key="16">
    <source>
        <dbReference type="SAM" id="MobiDB-lite"/>
    </source>
</evidence>
<dbReference type="PANTHER" id="PTHR33445">
    <property type="entry name" value="ATP SYNTHASE SUBUNIT B', CHLOROPLASTIC"/>
    <property type="match status" value="1"/>
</dbReference>
<feature type="coiled-coil region" evidence="15">
    <location>
        <begin position="111"/>
        <end position="163"/>
    </location>
</feature>
<evidence type="ECO:0000256" key="15">
    <source>
        <dbReference type="SAM" id="Coils"/>
    </source>
</evidence>
<organism evidence="18 19">
    <name type="scientific">Neorhodopirellula pilleata</name>
    <dbReference type="NCBI Taxonomy" id="2714738"/>
    <lineage>
        <taxon>Bacteria</taxon>
        <taxon>Pseudomonadati</taxon>
        <taxon>Planctomycetota</taxon>
        <taxon>Planctomycetia</taxon>
        <taxon>Pirellulales</taxon>
        <taxon>Pirellulaceae</taxon>
        <taxon>Neorhodopirellula</taxon>
    </lineage>
</organism>
<evidence type="ECO:0000313" key="18">
    <source>
        <dbReference type="EMBL" id="TWT93701.1"/>
    </source>
</evidence>
<evidence type="ECO:0000256" key="7">
    <source>
        <dbReference type="ARBA" id="ARBA00023065"/>
    </source>
</evidence>
<evidence type="ECO:0000256" key="1">
    <source>
        <dbReference type="ARBA" id="ARBA00005513"/>
    </source>
</evidence>
<dbReference type="GO" id="GO:0012505">
    <property type="term" value="C:endomembrane system"/>
    <property type="evidence" value="ECO:0007669"/>
    <property type="project" value="UniProtKB-SubCell"/>
</dbReference>
<evidence type="ECO:0000256" key="17">
    <source>
        <dbReference type="SAM" id="SignalP"/>
    </source>
</evidence>
<proteinExistence type="inferred from homology"/>
<gene>
    <name evidence="13 18" type="primary">atpF</name>
    <name evidence="18" type="ORF">Pla100_42190</name>
</gene>
<feature type="signal peptide" evidence="17">
    <location>
        <begin position="1"/>
        <end position="19"/>
    </location>
</feature>
<evidence type="ECO:0000256" key="5">
    <source>
        <dbReference type="ARBA" id="ARBA00022781"/>
    </source>
</evidence>
<evidence type="ECO:0000256" key="2">
    <source>
        <dbReference type="ARBA" id="ARBA00022448"/>
    </source>
</evidence>
<dbReference type="OrthoDB" id="274361at2"/>
<keyword evidence="13" id="KW-1003">Cell membrane</keyword>
<dbReference type="HAMAP" id="MF_01398">
    <property type="entry name" value="ATP_synth_b_bprime"/>
    <property type="match status" value="1"/>
</dbReference>
<protein>
    <recommendedName>
        <fullName evidence="13">ATP synthase subunit b</fullName>
    </recommendedName>
    <alternativeName>
        <fullName evidence="13">ATP synthase F(0) sector subunit b</fullName>
    </alternativeName>
    <alternativeName>
        <fullName evidence="13">ATPase subunit I</fullName>
    </alternativeName>
    <alternativeName>
        <fullName evidence="13">F-type ATPase subunit b</fullName>
        <shortName evidence="13">F-ATPase subunit b</shortName>
    </alternativeName>
</protein>
<keyword evidence="7 13" id="KW-0406">Ion transport</keyword>
<evidence type="ECO:0000313" key="19">
    <source>
        <dbReference type="Proteomes" id="UP000316213"/>
    </source>
</evidence>
<dbReference type="CDD" id="cd06503">
    <property type="entry name" value="ATP-synt_Fo_b"/>
    <property type="match status" value="1"/>
</dbReference>
<sequence precursor="true">MKRLLALCLSSCLVVPVFAAGLAVVAMPSTAMAQAEVIEADASDVELLDEADHDHDHDGDHEHGAAGDHDAHADEAKTPILSFDFGSAFWNLVIFLAVLAVLSLFVWPNVLHGLQAREDKIREDLESAEKANLDAQAILAGYQSKLDEAAKQVQQMLADARRDAEANGQKIIEQSKIEAATQRERAVADIENAKKVAMAELASQTSEMAMKVARSVVGRELSADDHADLIKQAMERMPSKN</sequence>
<keyword evidence="17" id="KW-0732">Signal</keyword>
<dbReference type="AlphaFoldDB" id="A0A5C6A3D2"/>
<evidence type="ECO:0000256" key="11">
    <source>
        <dbReference type="ARBA" id="ARBA00025614"/>
    </source>
</evidence>
<comment type="function">
    <text evidence="10 13">F(1)F(0) ATP synthase produces ATP from ADP in the presence of a proton or sodium gradient. F-type ATPases consist of two structural domains, F(1) containing the extramembraneous catalytic core and F(0) containing the membrane proton channel, linked together by a central stalk and a peripheral stalk. During catalysis, ATP synthesis in the catalytic domain of F(1) is coupled via a rotary mechanism of the central stalk subunits to proton translocation.</text>
</comment>
<accession>A0A5C6A3D2</accession>
<comment type="subunit">
    <text evidence="13">F-type ATPases have 2 components, F(1) - the catalytic core - and F(0) - the membrane proton channel. F(1) has five subunits: alpha(3), beta(3), gamma(1), delta(1), epsilon(1). F(0) has three main subunits: a(1), b(2) and c(10-14). The alpha and beta chains form an alternating ring which encloses part of the gamma chain. F(1) is attached to F(0) by a central stalk formed by the gamma and epsilon chains, while a peripheral stalk is formed by the delta and b chains.</text>
</comment>
<keyword evidence="5 13" id="KW-0375">Hydrogen ion transport</keyword>
<evidence type="ECO:0000256" key="10">
    <source>
        <dbReference type="ARBA" id="ARBA00025198"/>
    </source>
</evidence>
<feature type="transmembrane region" description="Helical" evidence="13">
    <location>
        <begin position="88"/>
        <end position="107"/>
    </location>
</feature>
<comment type="caution">
    <text evidence="18">The sequence shown here is derived from an EMBL/GenBank/DDBJ whole genome shotgun (WGS) entry which is preliminary data.</text>
</comment>
<evidence type="ECO:0000256" key="8">
    <source>
        <dbReference type="ARBA" id="ARBA00023136"/>
    </source>
</evidence>
<comment type="subcellular location">
    <subcellularLocation>
        <location evidence="13">Cell membrane</location>
        <topology evidence="13">Single-pass membrane protein</topology>
    </subcellularLocation>
    <subcellularLocation>
        <location evidence="12">Endomembrane system</location>
        <topology evidence="12">Single-pass membrane protein</topology>
    </subcellularLocation>
</comment>
<dbReference type="Pfam" id="PF00430">
    <property type="entry name" value="ATP-synt_B"/>
    <property type="match status" value="1"/>
</dbReference>
<name>A0A5C6A3D2_9BACT</name>
<evidence type="ECO:0000256" key="9">
    <source>
        <dbReference type="ARBA" id="ARBA00023310"/>
    </source>
</evidence>
<comment type="similarity">
    <text evidence="1 13 14">Belongs to the ATPase B chain family.</text>
</comment>
<dbReference type="PANTHER" id="PTHR33445:SF1">
    <property type="entry name" value="ATP SYNTHASE SUBUNIT B"/>
    <property type="match status" value="1"/>
</dbReference>
<keyword evidence="19" id="KW-1185">Reference proteome</keyword>
<evidence type="ECO:0000256" key="3">
    <source>
        <dbReference type="ARBA" id="ARBA00022547"/>
    </source>
</evidence>